<protein>
    <submittedName>
        <fullName evidence="1">Uncharacterized protein</fullName>
    </submittedName>
</protein>
<evidence type="ECO:0000313" key="1">
    <source>
        <dbReference type="EMBL" id="WIM69932.1"/>
    </source>
</evidence>
<accession>A0ABY8VLP7</accession>
<evidence type="ECO:0000313" key="2">
    <source>
        <dbReference type="Proteomes" id="UP001238805"/>
    </source>
</evidence>
<proteinExistence type="predicted"/>
<name>A0ABY8VLP7_9CORY</name>
<organism evidence="1 2">
    <name type="scientific">Corynebacterium suedekumii</name>
    <dbReference type="NCBI Taxonomy" id="3049801"/>
    <lineage>
        <taxon>Bacteria</taxon>
        <taxon>Bacillati</taxon>
        <taxon>Actinomycetota</taxon>
        <taxon>Actinomycetes</taxon>
        <taxon>Mycobacteriales</taxon>
        <taxon>Corynebacteriaceae</taxon>
        <taxon>Corynebacterium</taxon>
    </lineage>
</organism>
<reference evidence="1 2" key="1">
    <citation type="submission" date="2023-05" db="EMBL/GenBank/DDBJ databases">
        <title>Corynebacterium suedekumii sp. nov. and Corynebacterium breve sp. nov. isolated from raw cow's milk.</title>
        <authorList>
            <person name="Baer M.K."/>
            <person name="Mehl L."/>
            <person name="Hellmuth R."/>
            <person name="Marke G."/>
            <person name="Lipski A."/>
        </authorList>
    </citation>
    <scope>NUCLEOTIDE SEQUENCE [LARGE SCALE GENOMIC DNA]</scope>
    <source>
        <strain evidence="1 2">LM112</strain>
    </source>
</reference>
<keyword evidence="2" id="KW-1185">Reference proteome</keyword>
<gene>
    <name evidence="1" type="ORF">QP029_12135</name>
</gene>
<dbReference type="EMBL" id="CP126970">
    <property type="protein sequence ID" value="WIM69932.1"/>
    <property type="molecule type" value="Genomic_DNA"/>
</dbReference>
<sequence>MSANLIVMPAGPALVAELAPKDLAGARLRRCLRALLDSRATGEIHLVGSRDPRWETGVPGSFRAWGAPQVTVGAGRHLPELVQRHVLGGHADRVTDTRERLGTPDREALTLVAVDGSAGLTPRAPLALLDTAEEADRWCRTVLGGEEPAAGMDAASLRNAGVLEPELWLELAALTPRQARLHDADTTHGVGRYVAGWEI</sequence>
<dbReference type="Proteomes" id="UP001238805">
    <property type="component" value="Chromosome"/>
</dbReference>